<name>A0A4Q7J3H4_9PSEU</name>
<dbReference type="RefSeq" id="WP_130477832.1">
    <property type="nucleotide sequence ID" value="NZ_SFCC01000012.1"/>
</dbReference>
<dbReference type="AlphaFoldDB" id="A0A4Q7J3H4"/>
<organism evidence="1 2">
    <name type="scientific">Amycolatopsis suaedae</name>
    <dbReference type="NCBI Taxonomy" id="2510978"/>
    <lineage>
        <taxon>Bacteria</taxon>
        <taxon>Bacillati</taxon>
        <taxon>Actinomycetota</taxon>
        <taxon>Actinomycetes</taxon>
        <taxon>Pseudonocardiales</taxon>
        <taxon>Pseudonocardiaceae</taxon>
        <taxon>Amycolatopsis</taxon>
    </lineage>
</organism>
<dbReference type="OrthoDB" id="3698962at2"/>
<gene>
    <name evidence="1" type="ORF">EWH70_24530</name>
</gene>
<dbReference type="EMBL" id="SFCC01000012">
    <property type="protein sequence ID" value="RZQ61529.1"/>
    <property type="molecule type" value="Genomic_DNA"/>
</dbReference>
<reference evidence="1 2" key="1">
    <citation type="submission" date="2019-02" db="EMBL/GenBank/DDBJ databases">
        <title>Draft genome sequence of Amycolatopsis sp. 8-3EHSu isolated from roots of Suaeda maritima.</title>
        <authorList>
            <person name="Duangmal K."/>
            <person name="Chantavorakit T."/>
        </authorList>
    </citation>
    <scope>NUCLEOTIDE SEQUENCE [LARGE SCALE GENOMIC DNA]</scope>
    <source>
        <strain evidence="1 2">8-3EHSu</strain>
    </source>
</reference>
<proteinExistence type="predicted"/>
<sequence>MARESGGRVLPAVLLAVLVALPVGGYLVATGSPAPDDPPAPAVTERPVLVGTLALEPAVPAAGQPVTARAQLSADRPVRLRSLTVKVTDAAGGSLDFPVLRDLPLSTTPQEVTLHRALPAPGQYTYFLAYQMPDGTEVSLPPWQRVMVR</sequence>
<keyword evidence="2" id="KW-1185">Reference proteome</keyword>
<accession>A0A4Q7J3H4</accession>
<comment type="caution">
    <text evidence="1">The sequence shown here is derived from an EMBL/GenBank/DDBJ whole genome shotgun (WGS) entry which is preliminary data.</text>
</comment>
<evidence type="ECO:0000313" key="1">
    <source>
        <dbReference type="EMBL" id="RZQ61529.1"/>
    </source>
</evidence>
<evidence type="ECO:0000313" key="2">
    <source>
        <dbReference type="Proteomes" id="UP000292003"/>
    </source>
</evidence>
<dbReference type="Proteomes" id="UP000292003">
    <property type="component" value="Unassembled WGS sequence"/>
</dbReference>
<protein>
    <submittedName>
        <fullName evidence="1">Uncharacterized protein</fullName>
    </submittedName>
</protein>